<dbReference type="InterPro" id="IPR029034">
    <property type="entry name" value="Cystine-knot_cytokine"/>
</dbReference>
<dbReference type="PROSITE" id="PS51362">
    <property type="entry name" value="TGF_BETA_2"/>
    <property type="match status" value="1"/>
</dbReference>
<dbReference type="AlphaFoldDB" id="A0A3R7QHY9"/>
<evidence type="ECO:0000256" key="3">
    <source>
        <dbReference type="ARBA" id="ARBA00022525"/>
    </source>
</evidence>
<name>A0A3R7QHY9_PENVA</name>
<proteinExistence type="inferred from homology"/>
<evidence type="ECO:0000256" key="5">
    <source>
        <dbReference type="ARBA" id="ARBA00023030"/>
    </source>
</evidence>
<dbReference type="InterPro" id="IPR015615">
    <property type="entry name" value="TGF-beta-rel"/>
</dbReference>
<keyword evidence="4" id="KW-0732">Signal</keyword>
<dbReference type="FunFam" id="2.10.90.10:FF:000005">
    <property type="entry name" value="Inhibin beta A chain"/>
    <property type="match status" value="1"/>
</dbReference>
<evidence type="ECO:0000256" key="2">
    <source>
        <dbReference type="ARBA" id="ARBA00006656"/>
    </source>
</evidence>
<dbReference type="Proteomes" id="UP000283509">
    <property type="component" value="Unassembled WGS sequence"/>
</dbReference>
<dbReference type="PROSITE" id="PS00250">
    <property type="entry name" value="TGF_BETA_1"/>
    <property type="match status" value="1"/>
</dbReference>
<keyword evidence="3" id="KW-0964">Secreted</keyword>
<reference evidence="10 11" key="1">
    <citation type="submission" date="2018-04" db="EMBL/GenBank/DDBJ databases">
        <authorList>
            <person name="Zhang X."/>
            <person name="Yuan J."/>
            <person name="Li F."/>
            <person name="Xiang J."/>
        </authorList>
    </citation>
    <scope>NUCLEOTIDE SEQUENCE [LARGE SCALE GENOMIC DNA]</scope>
    <source>
        <tissue evidence="10">Muscle</tissue>
    </source>
</reference>
<dbReference type="EMBL" id="QCYY01002723">
    <property type="protein sequence ID" value="ROT68056.1"/>
    <property type="molecule type" value="Genomic_DNA"/>
</dbReference>
<gene>
    <name evidence="10" type="ORF">C7M84_013835</name>
</gene>
<dbReference type="Gene3D" id="2.10.90.10">
    <property type="entry name" value="Cystine-knot cytokines"/>
    <property type="match status" value="1"/>
</dbReference>
<dbReference type="Pfam" id="PF00019">
    <property type="entry name" value="TGF_beta"/>
    <property type="match status" value="1"/>
</dbReference>
<evidence type="ECO:0000256" key="1">
    <source>
        <dbReference type="ARBA" id="ARBA00004613"/>
    </source>
</evidence>
<keyword evidence="7" id="KW-0325">Glycoprotein</keyword>
<comment type="subcellular location">
    <subcellularLocation>
        <location evidence="1">Secreted</location>
    </subcellularLocation>
</comment>
<evidence type="ECO:0000259" key="9">
    <source>
        <dbReference type="PROSITE" id="PS51362"/>
    </source>
</evidence>
<dbReference type="InterPro" id="IPR001839">
    <property type="entry name" value="TGF-b_C"/>
</dbReference>
<protein>
    <submittedName>
        <fullName evidence="10">Putative inhibin beta chain-like</fullName>
    </submittedName>
</protein>
<dbReference type="GO" id="GO:0008083">
    <property type="term" value="F:growth factor activity"/>
    <property type="evidence" value="ECO:0007669"/>
    <property type="project" value="UniProtKB-KW"/>
</dbReference>
<dbReference type="InterPro" id="IPR001111">
    <property type="entry name" value="TGF-b_propeptide"/>
</dbReference>
<dbReference type="InterPro" id="IPR017948">
    <property type="entry name" value="TGFb_CS"/>
</dbReference>
<comment type="caution">
    <text evidence="10">The sequence shown here is derived from an EMBL/GenBank/DDBJ whole genome shotgun (WGS) entry which is preliminary data.</text>
</comment>
<keyword evidence="6" id="KW-1015">Disulfide bond</keyword>
<evidence type="ECO:0000256" key="7">
    <source>
        <dbReference type="ARBA" id="ARBA00023180"/>
    </source>
</evidence>
<evidence type="ECO:0000313" key="10">
    <source>
        <dbReference type="EMBL" id="ROT68056.1"/>
    </source>
</evidence>
<reference evidence="10 11" key="2">
    <citation type="submission" date="2019-01" db="EMBL/GenBank/DDBJ databases">
        <title>The decoding of complex shrimp genome reveals the adaptation for benthos swimmer, frequently molting mechanism and breeding impact on genome.</title>
        <authorList>
            <person name="Sun Y."/>
            <person name="Gao Y."/>
            <person name="Yu Y."/>
        </authorList>
    </citation>
    <scope>NUCLEOTIDE SEQUENCE [LARGE SCALE GENOMIC DNA]</scope>
    <source>
        <tissue evidence="10">Muscle</tissue>
    </source>
</reference>
<dbReference type="PANTHER" id="PTHR11848:SF309">
    <property type="entry name" value="INHIBIN BETA CHAIN"/>
    <property type="match status" value="1"/>
</dbReference>
<evidence type="ECO:0000256" key="4">
    <source>
        <dbReference type="ARBA" id="ARBA00022729"/>
    </source>
</evidence>
<evidence type="ECO:0000256" key="8">
    <source>
        <dbReference type="RuleBase" id="RU000354"/>
    </source>
</evidence>
<comment type="similarity">
    <text evidence="2 8">Belongs to the TGF-beta family.</text>
</comment>
<organism evidence="10 11">
    <name type="scientific">Penaeus vannamei</name>
    <name type="common">Whiteleg shrimp</name>
    <name type="synonym">Litopenaeus vannamei</name>
    <dbReference type="NCBI Taxonomy" id="6689"/>
    <lineage>
        <taxon>Eukaryota</taxon>
        <taxon>Metazoa</taxon>
        <taxon>Ecdysozoa</taxon>
        <taxon>Arthropoda</taxon>
        <taxon>Crustacea</taxon>
        <taxon>Multicrustacea</taxon>
        <taxon>Malacostraca</taxon>
        <taxon>Eumalacostraca</taxon>
        <taxon>Eucarida</taxon>
        <taxon>Decapoda</taxon>
        <taxon>Dendrobranchiata</taxon>
        <taxon>Penaeoidea</taxon>
        <taxon>Penaeidae</taxon>
        <taxon>Penaeus</taxon>
    </lineage>
</organism>
<dbReference type="GO" id="GO:0005125">
    <property type="term" value="F:cytokine activity"/>
    <property type="evidence" value="ECO:0007669"/>
    <property type="project" value="TreeGrafter"/>
</dbReference>
<accession>A0A3R7QHY9</accession>
<evidence type="ECO:0000313" key="11">
    <source>
        <dbReference type="Proteomes" id="UP000283509"/>
    </source>
</evidence>
<dbReference type="PANTHER" id="PTHR11848">
    <property type="entry name" value="TGF-BETA FAMILY"/>
    <property type="match status" value="1"/>
</dbReference>
<dbReference type="GO" id="GO:0005615">
    <property type="term" value="C:extracellular space"/>
    <property type="evidence" value="ECO:0007669"/>
    <property type="project" value="TreeGrafter"/>
</dbReference>
<feature type="domain" description="TGF-beta family profile" evidence="9">
    <location>
        <begin position="237"/>
        <end position="356"/>
    </location>
</feature>
<dbReference type="STRING" id="6689.A0A3R7QHY9"/>
<dbReference type="SUPFAM" id="SSF57501">
    <property type="entry name" value="Cystine-knot cytokines"/>
    <property type="match status" value="1"/>
</dbReference>
<dbReference type="Gene3D" id="2.60.120.970">
    <property type="match status" value="1"/>
</dbReference>
<dbReference type="OrthoDB" id="6516235at2759"/>
<evidence type="ECO:0000256" key="6">
    <source>
        <dbReference type="ARBA" id="ARBA00023157"/>
    </source>
</evidence>
<dbReference type="Pfam" id="PF00688">
    <property type="entry name" value="TGFb_propeptide"/>
    <property type="match status" value="1"/>
</dbReference>
<keyword evidence="5 8" id="KW-0339">Growth factor</keyword>
<keyword evidence="11" id="KW-1185">Reference proteome</keyword>
<dbReference type="CDD" id="cd13752">
    <property type="entry name" value="TGF_beta_INHB"/>
    <property type="match status" value="1"/>
</dbReference>
<sequence>MVFSSSRWLRGAAGCHLVPRQTPRLSQWILCCSEEAKADFLFFFIILFSILRQYILHEDASVPSYAPPPLPLPPPPSSSFSNSSVLKSTTTRCWSFTQSDEDVGSLRVTEAMLWVYVRRLPGARHHDPSESKTTLWVFRIPPEDTRENPLAELATSLRVTPTRDGWRRLNLTSLVQRWFARSGERLRLLVDCSSCGGELEAPLFTARKHKGAHKPGSRRAEASHRPFLVVHTAPTPSRRLSRRALQCDKNTELCCKQELFISFNELGWDDWIIAPRGYKANYCKGSCDSVYRTPDSFTNFHAHVLEELQRNRPAGTLTQCCAPTKLSPMSLIYLDESSNIIKRDVPRMVVEECGCA</sequence>
<dbReference type="SMART" id="SM00204">
    <property type="entry name" value="TGFB"/>
    <property type="match status" value="1"/>
</dbReference>